<dbReference type="EMBL" id="AMZH03016058">
    <property type="protein sequence ID" value="RRT45082.1"/>
    <property type="molecule type" value="Genomic_DNA"/>
</dbReference>
<proteinExistence type="predicted"/>
<protein>
    <submittedName>
        <fullName evidence="1">Uncharacterized protein</fullName>
    </submittedName>
</protein>
<sequence length="110" mass="12117">MENHVKQTAHVEEEYLKTIVPQSSTDRKIEHGAKARSSPWTKVKDINSYKGKSGIVVPWVLHSDGADSFCMVPKTRGASRHMHLVSEMHLMEGLSDSTAKAKLGSEGLST</sequence>
<organism evidence="1 2">
    <name type="scientific">Ensete ventricosum</name>
    <name type="common">Abyssinian banana</name>
    <name type="synonym">Musa ensete</name>
    <dbReference type="NCBI Taxonomy" id="4639"/>
    <lineage>
        <taxon>Eukaryota</taxon>
        <taxon>Viridiplantae</taxon>
        <taxon>Streptophyta</taxon>
        <taxon>Embryophyta</taxon>
        <taxon>Tracheophyta</taxon>
        <taxon>Spermatophyta</taxon>
        <taxon>Magnoliopsida</taxon>
        <taxon>Liliopsida</taxon>
        <taxon>Zingiberales</taxon>
        <taxon>Musaceae</taxon>
        <taxon>Ensete</taxon>
    </lineage>
</organism>
<dbReference type="Proteomes" id="UP000287651">
    <property type="component" value="Unassembled WGS sequence"/>
</dbReference>
<comment type="caution">
    <text evidence="1">The sequence shown here is derived from an EMBL/GenBank/DDBJ whole genome shotgun (WGS) entry which is preliminary data.</text>
</comment>
<dbReference type="AlphaFoldDB" id="A0A426Y038"/>
<accession>A0A426Y038</accession>
<reference evidence="1 2" key="1">
    <citation type="journal article" date="2014" name="Agronomy (Basel)">
        <title>A Draft Genome Sequence for Ensete ventricosum, the Drought-Tolerant Tree Against Hunger.</title>
        <authorList>
            <person name="Harrison J."/>
            <person name="Moore K.A."/>
            <person name="Paszkiewicz K."/>
            <person name="Jones T."/>
            <person name="Grant M."/>
            <person name="Ambacheew D."/>
            <person name="Muzemil S."/>
            <person name="Studholme D.J."/>
        </authorList>
    </citation>
    <scope>NUCLEOTIDE SEQUENCE [LARGE SCALE GENOMIC DNA]</scope>
</reference>
<evidence type="ECO:0000313" key="2">
    <source>
        <dbReference type="Proteomes" id="UP000287651"/>
    </source>
</evidence>
<gene>
    <name evidence="1" type="ORF">B296_00031649</name>
</gene>
<evidence type="ECO:0000313" key="1">
    <source>
        <dbReference type="EMBL" id="RRT45082.1"/>
    </source>
</evidence>
<name>A0A426Y038_ENSVE</name>